<feature type="region of interest" description="Disordered" evidence="1">
    <location>
        <begin position="291"/>
        <end position="315"/>
    </location>
</feature>
<organism evidence="4 5">
    <name type="scientific">Chrysophaeum taylorii</name>
    <dbReference type="NCBI Taxonomy" id="2483200"/>
    <lineage>
        <taxon>Eukaryota</taxon>
        <taxon>Sar</taxon>
        <taxon>Stramenopiles</taxon>
        <taxon>Ochrophyta</taxon>
        <taxon>Pelagophyceae</taxon>
        <taxon>Pelagomonadales</taxon>
        <taxon>Pelagomonadaceae</taxon>
        <taxon>Chrysophaeum</taxon>
    </lineage>
</organism>
<feature type="compositionally biased region" description="Low complexity" evidence="1">
    <location>
        <begin position="299"/>
        <end position="308"/>
    </location>
</feature>
<dbReference type="InterPro" id="IPR000620">
    <property type="entry name" value="EamA_dom"/>
</dbReference>
<reference evidence="4" key="1">
    <citation type="submission" date="2023-01" db="EMBL/GenBank/DDBJ databases">
        <title>Metagenome sequencing of chrysophaentin producing Chrysophaeum taylorii.</title>
        <authorList>
            <person name="Davison J."/>
            <person name="Bewley C."/>
        </authorList>
    </citation>
    <scope>NUCLEOTIDE SEQUENCE</scope>
    <source>
        <strain evidence="4">NIES-1699</strain>
    </source>
</reference>
<dbReference type="Pfam" id="PF00892">
    <property type="entry name" value="EamA"/>
    <property type="match status" value="1"/>
</dbReference>
<keyword evidence="2" id="KW-0472">Membrane</keyword>
<feature type="transmembrane region" description="Helical" evidence="2">
    <location>
        <begin position="142"/>
        <end position="160"/>
    </location>
</feature>
<evidence type="ECO:0000256" key="1">
    <source>
        <dbReference type="SAM" id="MobiDB-lite"/>
    </source>
</evidence>
<feature type="transmembrane region" description="Helical" evidence="2">
    <location>
        <begin position="169"/>
        <end position="191"/>
    </location>
</feature>
<name>A0AAD7UAM0_9STRA</name>
<dbReference type="PANTHER" id="PTHR22911">
    <property type="entry name" value="ACYL-MALONYL CONDENSING ENZYME-RELATED"/>
    <property type="match status" value="1"/>
</dbReference>
<feature type="transmembrane region" description="Helical" evidence="2">
    <location>
        <begin position="251"/>
        <end position="268"/>
    </location>
</feature>
<evidence type="ECO:0000313" key="5">
    <source>
        <dbReference type="Proteomes" id="UP001230188"/>
    </source>
</evidence>
<feature type="transmembrane region" description="Helical" evidence="2">
    <location>
        <begin position="197"/>
        <end position="215"/>
    </location>
</feature>
<feature type="transmembrane region" description="Helical" evidence="2">
    <location>
        <begin position="222"/>
        <end position="245"/>
    </location>
</feature>
<dbReference type="Proteomes" id="UP001230188">
    <property type="component" value="Unassembled WGS sequence"/>
</dbReference>
<keyword evidence="5" id="KW-1185">Reference proteome</keyword>
<dbReference type="SUPFAM" id="SSF103481">
    <property type="entry name" value="Multidrug resistance efflux transporter EmrE"/>
    <property type="match status" value="1"/>
</dbReference>
<feature type="transmembrane region" description="Helical" evidence="2">
    <location>
        <begin position="91"/>
        <end position="110"/>
    </location>
</feature>
<comment type="caution">
    <text evidence="4">The sequence shown here is derived from an EMBL/GenBank/DDBJ whole genome shotgun (WGS) entry which is preliminary data.</text>
</comment>
<feature type="domain" description="EamA" evidence="3">
    <location>
        <begin position="5"/>
        <end position="132"/>
    </location>
</feature>
<dbReference type="EMBL" id="JAQMWT010000529">
    <property type="protein sequence ID" value="KAJ8600113.1"/>
    <property type="molecule type" value="Genomic_DNA"/>
</dbReference>
<protein>
    <recommendedName>
        <fullName evidence="3">EamA domain-containing protein</fullName>
    </recommendedName>
</protein>
<feature type="transmembrane region" description="Helical" evidence="2">
    <location>
        <begin position="117"/>
        <end position="136"/>
    </location>
</feature>
<proteinExistence type="predicted"/>
<evidence type="ECO:0000259" key="3">
    <source>
        <dbReference type="Pfam" id="PF00892"/>
    </source>
</evidence>
<accession>A0AAD7UAM0</accession>
<feature type="transmembrane region" description="Helical" evidence="2">
    <location>
        <begin position="33"/>
        <end position="53"/>
    </location>
</feature>
<keyword evidence="2" id="KW-0812">Transmembrane</keyword>
<gene>
    <name evidence="4" type="ORF">CTAYLR_003474</name>
</gene>
<evidence type="ECO:0000313" key="4">
    <source>
        <dbReference type="EMBL" id="KAJ8600113.1"/>
    </source>
</evidence>
<keyword evidence="2" id="KW-1133">Transmembrane helix</keyword>
<dbReference type="AlphaFoldDB" id="A0AAD7UAM0"/>
<feature type="transmembrane region" description="Helical" evidence="2">
    <location>
        <begin position="65"/>
        <end position="85"/>
    </location>
</feature>
<dbReference type="GO" id="GO:0016020">
    <property type="term" value="C:membrane"/>
    <property type="evidence" value="ECO:0007669"/>
    <property type="project" value="InterPro"/>
</dbReference>
<dbReference type="InterPro" id="IPR037185">
    <property type="entry name" value="EmrE-like"/>
</dbReference>
<evidence type="ECO:0000256" key="2">
    <source>
        <dbReference type="SAM" id="Phobius"/>
    </source>
</evidence>
<sequence>MRRLTGVGLALAGALAISPDALCLLLASRHSTAATVTFARLVLCGAAYFAIGLGRRERLPWTWEAAVLAVLVGYITAAMTFAFLFTYTATAVVLFALGPVWAALMSYFWLGDPLERRTVCAIVLAIVGVGIIAGSVNGSDLVGSALAFFAGICYAAYLTIVRRARLQDIAYLAGAGCLGAASILIAVVPVAVPTTPLFYGAVAGSVAGACAFYVAQGRAVYYITAAETSLCTIIEVPFAATWVYLACNQTPPLATLCAGALIVLVLLVHESIPVLCDTAITVPVDDTKNAVDSKDSDASDAVNSSFASYGATDQP</sequence>